<evidence type="ECO:0000256" key="5">
    <source>
        <dbReference type="ARBA" id="ARBA00022977"/>
    </source>
</evidence>
<dbReference type="InterPro" id="IPR013785">
    <property type="entry name" value="Aldolase_TIM"/>
</dbReference>
<evidence type="ECO:0000256" key="1">
    <source>
        <dbReference type="ARBA" id="ARBA00005165"/>
    </source>
</evidence>
<dbReference type="InterPro" id="IPR022998">
    <property type="entry name" value="ThiamineP_synth_TenI"/>
</dbReference>
<feature type="binding site" evidence="9">
    <location>
        <begin position="130"/>
        <end position="132"/>
    </location>
    <ligand>
        <name>2-[(2R,5Z)-2-carboxy-4-methylthiazol-5(2H)-ylidene]ethyl phosphate</name>
        <dbReference type="ChEBI" id="CHEBI:62899"/>
    </ligand>
</feature>
<feature type="binding site" evidence="9">
    <location>
        <begin position="34"/>
        <end position="38"/>
    </location>
    <ligand>
        <name>4-amino-2-methyl-5-(diphosphooxymethyl)pyrimidine</name>
        <dbReference type="ChEBI" id="CHEBI:57841"/>
    </ligand>
</feature>
<dbReference type="Pfam" id="PF02581">
    <property type="entry name" value="TMP-TENI"/>
    <property type="match status" value="1"/>
</dbReference>
<feature type="binding site" evidence="9">
    <location>
        <position position="103"/>
    </location>
    <ligand>
        <name>4-amino-2-methyl-5-(diphosphooxymethyl)pyrimidine</name>
        <dbReference type="ChEBI" id="CHEBI:57841"/>
    </ligand>
</feature>
<proteinExistence type="inferred from homology"/>
<evidence type="ECO:0000256" key="8">
    <source>
        <dbReference type="ARBA" id="ARBA00047883"/>
    </source>
</evidence>
<dbReference type="EC" id="2.5.1.3" evidence="9"/>
<sequence>MSEIYALSDDILSPDELILEHARQILESGVKFYQYRSKKTEKNEQIASELLKICNAFNAKFIVNDDIYLAHKIGAKCVHIGEDDASLKEARALLGDDAFIGVSCYDSLDLALNAQQNGADYVAFGAVFSSLTKPNTTKTSLETLKKAKQTLKIPICAIGGINAQNISEISALNVDYIAIVRAIYEPFSIKENIKNLKNAM</sequence>
<evidence type="ECO:0000313" key="14">
    <source>
        <dbReference type="Proteomes" id="UP001173801"/>
    </source>
</evidence>
<dbReference type="InterPro" id="IPR034291">
    <property type="entry name" value="TMP_synthase"/>
</dbReference>
<name>A0ABT7HS32_9BACT</name>
<comment type="catalytic activity">
    <reaction evidence="7 9 10">
        <text>2-(2-carboxy-4-methylthiazol-5-yl)ethyl phosphate + 4-amino-2-methyl-5-(diphosphooxymethyl)pyrimidine + 2 H(+) = thiamine phosphate + CO2 + diphosphate</text>
        <dbReference type="Rhea" id="RHEA:47848"/>
        <dbReference type="ChEBI" id="CHEBI:15378"/>
        <dbReference type="ChEBI" id="CHEBI:16526"/>
        <dbReference type="ChEBI" id="CHEBI:33019"/>
        <dbReference type="ChEBI" id="CHEBI:37575"/>
        <dbReference type="ChEBI" id="CHEBI:57841"/>
        <dbReference type="ChEBI" id="CHEBI:62890"/>
        <dbReference type="EC" id="2.5.1.3"/>
    </reaction>
</comment>
<dbReference type="Gene3D" id="3.20.20.70">
    <property type="entry name" value="Aldolase class I"/>
    <property type="match status" value="1"/>
</dbReference>
<feature type="binding site" evidence="9">
    <location>
        <position position="65"/>
    </location>
    <ligand>
        <name>Mg(2+)</name>
        <dbReference type="ChEBI" id="CHEBI:18420"/>
    </ligand>
</feature>
<reference evidence="13" key="1">
    <citation type="submission" date="2022-08" db="EMBL/GenBank/DDBJ databases">
        <authorList>
            <person name="Wang H."/>
        </authorList>
    </citation>
    <scope>NUCLEOTIDE SEQUENCE</scope>
    <source>
        <strain evidence="13">PS10</strain>
    </source>
</reference>
<dbReference type="SUPFAM" id="SSF51391">
    <property type="entry name" value="Thiamin phosphate synthase"/>
    <property type="match status" value="1"/>
</dbReference>
<feature type="binding site" evidence="9">
    <location>
        <position position="64"/>
    </location>
    <ligand>
        <name>4-amino-2-methyl-5-(diphosphooxymethyl)pyrimidine</name>
        <dbReference type="ChEBI" id="CHEBI:57841"/>
    </ligand>
</feature>
<feature type="domain" description="Thiamine phosphate synthase/TenI" evidence="12">
    <location>
        <begin position="5"/>
        <end position="183"/>
    </location>
</feature>
<evidence type="ECO:0000256" key="6">
    <source>
        <dbReference type="ARBA" id="ARBA00047334"/>
    </source>
</evidence>
<evidence type="ECO:0000256" key="10">
    <source>
        <dbReference type="RuleBase" id="RU003826"/>
    </source>
</evidence>
<comment type="caution">
    <text evidence="9">Lacks conserved residue(s) required for the propagation of feature annotation.</text>
</comment>
<dbReference type="CDD" id="cd00564">
    <property type="entry name" value="TMP_TenI"/>
    <property type="match status" value="1"/>
</dbReference>
<evidence type="ECO:0000256" key="2">
    <source>
        <dbReference type="ARBA" id="ARBA00022679"/>
    </source>
</evidence>
<dbReference type="Proteomes" id="UP001173801">
    <property type="component" value="Unassembled WGS sequence"/>
</dbReference>
<dbReference type="PANTHER" id="PTHR20857">
    <property type="entry name" value="THIAMINE-PHOSPHATE PYROPHOSPHORYLASE"/>
    <property type="match status" value="1"/>
</dbReference>
<evidence type="ECO:0000256" key="11">
    <source>
        <dbReference type="RuleBase" id="RU004253"/>
    </source>
</evidence>
<evidence type="ECO:0000256" key="9">
    <source>
        <dbReference type="HAMAP-Rule" id="MF_00097"/>
    </source>
</evidence>
<evidence type="ECO:0000256" key="4">
    <source>
        <dbReference type="ARBA" id="ARBA00022842"/>
    </source>
</evidence>
<comment type="cofactor">
    <cofactor evidence="9">
        <name>Mg(2+)</name>
        <dbReference type="ChEBI" id="CHEBI:18420"/>
    </cofactor>
    <text evidence="9">Binds 1 Mg(2+) ion per subunit.</text>
</comment>
<dbReference type="InterPro" id="IPR036206">
    <property type="entry name" value="ThiamineP_synth_sf"/>
</dbReference>
<keyword evidence="4 9" id="KW-0460">Magnesium</keyword>
<comment type="similarity">
    <text evidence="9 10">Belongs to the thiamine-phosphate synthase family.</text>
</comment>
<dbReference type="HAMAP" id="MF_00097">
    <property type="entry name" value="TMP_synthase"/>
    <property type="match status" value="1"/>
</dbReference>
<dbReference type="RefSeq" id="WP_284937882.1">
    <property type="nucleotide sequence ID" value="NZ_JANURM010000009.1"/>
</dbReference>
<comment type="catalytic activity">
    <reaction evidence="8 9 10">
        <text>2-[(2R,5Z)-2-carboxy-4-methylthiazol-5(2H)-ylidene]ethyl phosphate + 4-amino-2-methyl-5-(diphosphooxymethyl)pyrimidine + 2 H(+) = thiamine phosphate + CO2 + diphosphate</text>
        <dbReference type="Rhea" id="RHEA:47844"/>
        <dbReference type="ChEBI" id="CHEBI:15378"/>
        <dbReference type="ChEBI" id="CHEBI:16526"/>
        <dbReference type="ChEBI" id="CHEBI:33019"/>
        <dbReference type="ChEBI" id="CHEBI:37575"/>
        <dbReference type="ChEBI" id="CHEBI:57841"/>
        <dbReference type="ChEBI" id="CHEBI:62899"/>
        <dbReference type="EC" id="2.5.1.3"/>
    </reaction>
</comment>
<evidence type="ECO:0000256" key="3">
    <source>
        <dbReference type="ARBA" id="ARBA00022723"/>
    </source>
</evidence>
<feature type="binding site" evidence="9">
    <location>
        <position position="84"/>
    </location>
    <ligand>
        <name>Mg(2+)</name>
        <dbReference type="ChEBI" id="CHEBI:18420"/>
    </ligand>
</feature>
<comment type="caution">
    <text evidence="13">The sequence shown here is derived from an EMBL/GenBank/DDBJ whole genome shotgun (WGS) entry which is preliminary data.</text>
</comment>
<feature type="binding site" evidence="9">
    <location>
        <position position="160"/>
    </location>
    <ligand>
        <name>2-[(2R,5Z)-2-carboxy-4-methylthiazol-5(2H)-ylidene]ethyl phosphate</name>
        <dbReference type="ChEBI" id="CHEBI:62899"/>
    </ligand>
</feature>
<dbReference type="NCBIfam" id="TIGR00693">
    <property type="entry name" value="thiE"/>
    <property type="match status" value="1"/>
</dbReference>
<protein>
    <recommendedName>
        <fullName evidence="9">Thiamine-phosphate synthase</fullName>
        <shortName evidence="9">TP synthase</shortName>
        <shortName evidence="9">TPS</shortName>
        <ecNumber evidence="9">2.5.1.3</ecNumber>
    </recommendedName>
    <alternativeName>
        <fullName evidence="9">Thiamine-phosphate pyrophosphorylase</fullName>
        <shortName evidence="9">TMP pyrophosphorylase</shortName>
        <shortName evidence="9">TMP-PPase</shortName>
    </alternativeName>
</protein>
<comment type="function">
    <text evidence="9">Condenses 4-methyl-5-(beta-hydroxyethyl)thiazole monophosphate (THZ-P) and 2-methyl-4-amino-5-hydroxymethyl pyrimidine pyrophosphate (HMP-PP) to form thiamine monophosphate (TMP).</text>
</comment>
<keyword evidence="3 9" id="KW-0479">Metal-binding</keyword>
<comment type="pathway">
    <text evidence="1 9 11">Cofactor biosynthesis; thiamine diphosphate biosynthesis; thiamine phosphate from 4-amino-2-methyl-5-diphosphomethylpyrimidine and 4-methyl-5-(2-phosphoethyl)-thiazole: step 1/1.</text>
</comment>
<reference evidence="13" key="2">
    <citation type="journal article" date="2023" name="Microorganisms">
        <title>Isolation and Genomic Characteristics of Cat-Borne Campylobacter felis sp. nov. and Sheep-Borne Campylobacter ovis sp. nov.</title>
        <authorList>
            <person name="Wang H."/>
            <person name="Li Y."/>
            <person name="Gu Y."/>
            <person name="Zhou G."/>
            <person name="Chen X."/>
            <person name="Zhang X."/>
            <person name="Shao Z."/>
            <person name="Zhang J."/>
            <person name="Zhang M."/>
        </authorList>
    </citation>
    <scope>NUCLEOTIDE SEQUENCE</scope>
    <source>
        <strain evidence="13">PS10</strain>
    </source>
</reference>
<evidence type="ECO:0000256" key="7">
    <source>
        <dbReference type="ARBA" id="ARBA00047851"/>
    </source>
</evidence>
<keyword evidence="5 9" id="KW-0784">Thiamine biosynthesis</keyword>
<feature type="binding site" evidence="9">
    <location>
        <position position="133"/>
    </location>
    <ligand>
        <name>4-amino-2-methyl-5-(diphosphooxymethyl)pyrimidine</name>
        <dbReference type="ChEBI" id="CHEBI:57841"/>
    </ligand>
</feature>
<accession>A0ABT7HS32</accession>
<keyword evidence="14" id="KW-1185">Reference proteome</keyword>
<gene>
    <name evidence="9 13" type="primary">thiE</name>
    <name evidence="13" type="ORF">NYG85_07610</name>
</gene>
<dbReference type="EMBL" id="JANURM010000009">
    <property type="protein sequence ID" value="MDL0089228.1"/>
    <property type="molecule type" value="Genomic_DNA"/>
</dbReference>
<evidence type="ECO:0000259" key="12">
    <source>
        <dbReference type="Pfam" id="PF02581"/>
    </source>
</evidence>
<evidence type="ECO:0000313" key="13">
    <source>
        <dbReference type="EMBL" id="MDL0089228.1"/>
    </source>
</evidence>
<dbReference type="GO" id="GO:0004789">
    <property type="term" value="F:thiamine-phosphate diphosphorylase activity"/>
    <property type="evidence" value="ECO:0007669"/>
    <property type="project" value="UniProtKB-EC"/>
</dbReference>
<organism evidence="13 14">
    <name type="scientific">Campylobacter gastrosuis</name>
    <dbReference type="NCBI Taxonomy" id="2974576"/>
    <lineage>
        <taxon>Bacteria</taxon>
        <taxon>Pseudomonadati</taxon>
        <taxon>Campylobacterota</taxon>
        <taxon>Epsilonproteobacteria</taxon>
        <taxon>Campylobacterales</taxon>
        <taxon>Campylobacteraceae</taxon>
        <taxon>Campylobacter</taxon>
    </lineage>
</organism>
<dbReference type="PANTHER" id="PTHR20857:SF15">
    <property type="entry name" value="THIAMINE-PHOSPHATE SYNTHASE"/>
    <property type="match status" value="1"/>
</dbReference>
<keyword evidence="2 9" id="KW-0808">Transferase</keyword>
<comment type="catalytic activity">
    <reaction evidence="6 9 10">
        <text>4-methyl-5-(2-phosphooxyethyl)-thiazole + 4-amino-2-methyl-5-(diphosphooxymethyl)pyrimidine + H(+) = thiamine phosphate + diphosphate</text>
        <dbReference type="Rhea" id="RHEA:22328"/>
        <dbReference type="ChEBI" id="CHEBI:15378"/>
        <dbReference type="ChEBI" id="CHEBI:33019"/>
        <dbReference type="ChEBI" id="CHEBI:37575"/>
        <dbReference type="ChEBI" id="CHEBI:57841"/>
        <dbReference type="ChEBI" id="CHEBI:58296"/>
        <dbReference type="EC" id="2.5.1.3"/>
    </reaction>
</comment>